<reference evidence="5" key="1">
    <citation type="submission" date="2021-02" db="EMBL/GenBank/DDBJ databases">
        <authorList>
            <person name="Dougan E. K."/>
            <person name="Rhodes N."/>
            <person name="Thang M."/>
            <person name="Chan C."/>
        </authorList>
    </citation>
    <scope>NUCLEOTIDE SEQUENCE</scope>
</reference>
<sequence>DALLGVARELSGPLFVLDSQGEAMNSDDFAQLLLDTLRETTRASFVIGGAEGLPEPLRPGNESELGRVARHLSLSQMTFPHRLARVLLLEQIFRARELVADSGYHR</sequence>
<comment type="similarity">
    <text evidence="4">Belongs to the RNA methyltransferase RlmH family.</text>
</comment>
<dbReference type="Proteomes" id="UP000649617">
    <property type="component" value="Unassembled WGS sequence"/>
</dbReference>
<evidence type="ECO:0000256" key="4">
    <source>
        <dbReference type="ARBA" id="ARBA00038303"/>
    </source>
</evidence>
<dbReference type="SUPFAM" id="SSF75217">
    <property type="entry name" value="alpha/beta knot"/>
    <property type="match status" value="1"/>
</dbReference>
<dbReference type="EMBL" id="CAJNIZ010018480">
    <property type="protein sequence ID" value="CAE7410629.1"/>
    <property type="molecule type" value="Genomic_DNA"/>
</dbReference>
<dbReference type="PANTHER" id="PTHR33603:SF1">
    <property type="entry name" value="RIBOSOMAL RNA LARGE SUBUNIT METHYLTRANSFERASE H"/>
    <property type="match status" value="1"/>
</dbReference>
<evidence type="ECO:0000256" key="3">
    <source>
        <dbReference type="ARBA" id="ARBA00022691"/>
    </source>
</evidence>
<feature type="non-terminal residue" evidence="5">
    <location>
        <position position="106"/>
    </location>
</feature>
<evidence type="ECO:0000313" key="6">
    <source>
        <dbReference type="Proteomes" id="UP000649617"/>
    </source>
</evidence>
<gene>
    <name evidence="5" type="primary">rlmH</name>
    <name evidence="5" type="ORF">SPIL2461_LOCUS10122</name>
</gene>
<dbReference type="GO" id="GO:0032259">
    <property type="term" value="P:methylation"/>
    <property type="evidence" value="ECO:0007669"/>
    <property type="project" value="UniProtKB-KW"/>
</dbReference>
<dbReference type="GO" id="GO:0006364">
    <property type="term" value="P:rRNA processing"/>
    <property type="evidence" value="ECO:0007669"/>
    <property type="project" value="InterPro"/>
</dbReference>
<dbReference type="InterPro" id="IPR003742">
    <property type="entry name" value="RlmH-like"/>
</dbReference>
<accession>A0A812QYW6</accession>
<proteinExistence type="inferred from homology"/>
<dbReference type="PANTHER" id="PTHR33603">
    <property type="entry name" value="METHYLTRANSFERASE"/>
    <property type="match status" value="1"/>
</dbReference>
<protein>
    <submittedName>
        <fullName evidence="5">RlmH protein</fullName>
    </submittedName>
</protein>
<keyword evidence="1" id="KW-0489">Methyltransferase</keyword>
<dbReference type="GO" id="GO:0008168">
    <property type="term" value="F:methyltransferase activity"/>
    <property type="evidence" value="ECO:0007669"/>
    <property type="project" value="UniProtKB-KW"/>
</dbReference>
<keyword evidence="6" id="KW-1185">Reference proteome</keyword>
<keyword evidence="2" id="KW-0808">Transferase</keyword>
<name>A0A812QYW6_SYMPI</name>
<dbReference type="Pfam" id="PF02590">
    <property type="entry name" value="SPOUT_MTase"/>
    <property type="match status" value="1"/>
</dbReference>
<dbReference type="OrthoDB" id="429744at2759"/>
<organism evidence="5 6">
    <name type="scientific">Symbiodinium pilosum</name>
    <name type="common">Dinoflagellate</name>
    <dbReference type="NCBI Taxonomy" id="2952"/>
    <lineage>
        <taxon>Eukaryota</taxon>
        <taxon>Sar</taxon>
        <taxon>Alveolata</taxon>
        <taxon>Dinophyceae</taxon>
        <taxon>Suessiales</taxon>
        <taxon>Symbiodiniaceae</taxon>
        <taxon>Symbiodinium</taxon>
    </lineage>
</organism>
<evidence type="ECO:0000256" key="1">
    <source>
        <dbReference type="ARBA" id="ARBA00022603"/>
    </source>
</evidence>
<evidence type="ECO:0000256" key="2">
    <source>
        <dbReference type="ARBA" id="ARBA00022679"/>
    </source>
</evidence>
<dbReference type="InterPro" id="IPR029026">
    <property type="entry name" value="tRNA_m1G_MTases_N"/>
</dbReference>
<dbReference type="Gene3D" id="3.40.1280.10">
    <property type="match status" value="1"/>
</dbReference>
<evidence type="ECO:0000313" key="5">
    <source>
        <dbReference type="EMBL" id="CAE7410629.1"/>
    </source>
</evidence>
<comment type="caution">
    <text evidence="5">The sequence shown here is derived from an EMBL/GenBank/DDBJ whole genome shotgun (WGS) entry which is preliminary data.</text>
</comment>
<keyword evidence="3" id="KW-0949">S-adenosyl-L-methionine</keyword>
<dbReference type="InterPro" id="IPR029028">
    <property type="entry name" value="Alpha/beta_knot_MTases"/>
</dbReference>
<dbReference type="AlphaFoldDB" id="A0A812QYW6"/>